<dbReference type="InterPro" id="IPR002398">
    <property type="entry name" value="Pept_C14"/>
</dbReference>
<organism evidence="4 5">
    <name type="scientific">Culex pipiens pipiens</name>
    <name type="common">Northern house mosquito</name>
    <dbReference type="NCBI Taxonomy" id="38569"/>
    <lineage>
        <taxon>Eukaryota</taxon>
        <taxon>Metazoa</taxon>
        <taxon>Ecdysozoa</taxon>
        <taxon>Arthropoda</taxon>
        <taxon>Hexapoda</taxon>
        <taxon>Insecta</taxon>
        <taxon>Pterygota</taxon>
        <taxon>Neoptera</taxon>
        <taxon>Endopterygota</taxon>
        <taxon>Diptera</taxon>
        <taxon>Nematocera</taxon>
        <taxon>Culicoidea</taxon>
        <taxon>Culicidae</taxon>
        <taxon>Culicinae</taxon>
        <taxon>Culicini</taxon>
        <taxon>Culex</taxon>
        <taxon>Culex</taxon>
    </lineage>
</organism>
<sequence length="134" mass="15248">MSDTGLIEDQQPIQADMQDSNKTSTTKFTDVADALGHGNGLDHYGNRLKARMPVDRYASDYNMNHPKRGLALIFNHEHFEIPQLKSRAGTNVDCENLASTLKHLDFDVRVYKDMKLRDMQKEVEKGKSFEANYG</sequence>
<keyword evidence="5" id="KW-1185">Reference proteome</keyword>
<gene>
    <name evidence="4" type="ORF">pipiens_018532</name>
</gene>
<dbReference type="InterPro" id="IPR015917">
    <property type="entry name" value="Pept_C14A"/>
</dbReference>
<evidence type="ECO:0000313" key="4">
    <source>
        <dbReference type="EMBL" id="KAL1373669.1"/>
    </source>
</evidence>
<evidence type="ECO:0000256" key="2">
    <source>
        <dbReference type="SAM" id="MobiDB-lite"/>
    </source>
</evidence>
<dbReference type="InterPro" id="IPR001309">
    <property type="entry name" value="Pept_C14_p20"/>
</dbReference>
<dbReference type="PROSITE" id="PS50208">
    <property type="entry name" value="CASPASE_P20"/>
    <property type="match status" value="1"/>
</dbReference>
<comment type="similarity">
    <text evidence="1">Belongs to the peptidase C14A family.</text>
</comment>
<dbReference type="InterPro" id="IPR011600">
    <property type="entry name" value="Pept_C14_caspase"/>
</dbReference>
<evidence type="ECO:0000313" key="5">
    <source>
        <dbReference type="Proteomes" id="UP001562425"/>
    </source>
</evidence>
<feature type="region of interest" description="Disordered" evidence="2">
    <location>
        <begin position="1"/>
        <end position="23"/>
    </location>
</feature>
<feature type="compositionally biased region" description="Polar residues" evidence="2">
    <location>
        <begin position="11"/>
        <end position="23"/>
    </location>
</feature>
<evidence type="ECO:0000259" key="3">
    <source>
        <dbReference type="PROSITE" id="PS50208"/>
    </source>
</evidence>
<evidence type="ECO:0000256" key="1">
    <source>
        <dbReference type="ARBA" id="ARBA00010134"/>
    </source>
</evidence>
<dbReference type="Proteomes" id="UP001562425">
    <property type="component" value="Unassembled WGS sequence"/>
</dbReference>
<proteinExistence type="inferred from homology"/>
<protein>
    <recommendedName>
        <fullName evidence="3">Caspase family p20 domain-containing protein</fullName>
    </recommendedName>
</protein>
<dbReference type="EMBL" id="JBEHCU010014100">
    <property type="protein sequence ID" value="KAL1373669.1"/>
    <property type="molecule type" value="Genomic_DNA"/>
</dbReference>
<dbReference type="PANTHER" id="PTHR10454:SF245">
    <property type="entry name" value="CASPASE-RELATED"/>
    <property type="match status" value="1"/>
</dbReference>
<dbReference type="Pfam" id="PF00656">
    <property type="entry name" value="Peptidase_C14"/>
    <property type="match status" value="1"/>
</dbReference>
<dbReference type="AlphaFoldDB" id="A0ABD1CBB2"/>
<comment type="caution">
    <text evidence="4">The sequence shown here is derived from an EMBL/GenBank/DDBJ whole genome shotgun (WGS) entry which is preliminary data.</text>
</comment>
<dbReference type="InterPro" id="IPR029030">
    <property type="entry name" value="Caspase-like_dom_sf"/>
</dbReference>
<dbReference type="SUPFAM" id="SSF52129">
    <property type="entry name" value="Caspase-like"/>
    <property type="match status" value="1"/>
</dbReference>
<reference evidence="4 5" key="1">
    <citation type="submission" date="2024-05" db="EMBL/GenBank/DDBJ databases">
        <title>Culex pipiens pipiens assembly and annotation.</title>
        <authorList>
            <person name="Alout H."/>
            <person name="Durand T."/>
        </authorList>
    </citation>
    <scope>NUCLEOTIDE SEQUENCE [LARGE SCALE GENOMIC DNA]</scope>
    <source>
        <strain evidence="4">HA-2024</strain>
        <tissue evidence="4">Whole body</tissue>
    </source>
</reference>
<dbReference type="PRINTS" id="PR00376">
    <property type="entry name" value="IL1BCENZYME"/>
</dbReference>
<dbReference type="Gene3D" id="3.40.50.1460">
    <property type="match status" value="1"/>
</dbReference>
<feature type="domain" description="Caspase family p20" evidence="3">
    <location>
        <begin position="67"/>
        <end position="125"/>
    </location>
</feature>
<name>A0ABD1CBB2_CULPP</name>
<accession>A0ABD1CBB2</accession>
<dbReference type="PANTHER" id="PTHR10454">
    <property type="entry name" value="CASPASE"/>
    <property type="match status" value="1"/>
</dbReference>